<evidence type="ECO:0000256" key="2">
    <source>
        <dbReference type="SAM" id="Phobius"/>
    </source>
</evidence>
<keyword evidence="2" id="KW-0472">Membrane</keyword>
<organism evidence="3 4">
    <name type="scientific">Actinomycetospora cinnamomea</name>
    <dbReference type="NCBI Taxonomy" id="663609"/>
    <lineage>
        <taxon>Bacteria</taxon>
        <taxon>Bacillati</taxon>
        <taxon>Actinomycetota</taxon>
        <taxon>Actinomycetes</taxon>
        <taxon>Pseudonocardiales</taxon>
        <taxon>Pseudonocardiaceae</taxon>
        <taxon>Actinomycetospora</taxon>
    </lineage>
</organism>
<dbReference type="AlphaFoldDB" id="A0A2U1EC41"/>
<dbReference type="OrthoDB" id="5186552at2"/>
<evidence type="ECO:0000256" key="1">
    <source>
        <dbReference type="SAM" id="MobiDB-lite"/>
    </source>
</evidence>
<dbReference type="RefSeq" id="WP_116711091.1">
    <property type="nucleotide sequence ID" value="NZ_QEKW01000024.1"/>
</dbReference>
<keyword evidence="4" id="KW-1185">Reference proteome</keyword>
<name>A0A2U1EC41_9PSEU</name>
<evidence type="ECO:0000313" key="3">
    <source>
        <dbReference type="EMBL" id="PVY97514.1"/>
    </source>
</evidence>
<feature type="transmembrane region" description="Helical" evidence="2">
    <location>
        <begin position="136"/>
        <end position="160"/>
    </location>
</feature>
<evidence type="ECO:0000313" key="4">
    <source>
        <dbReference type="Proteomes" id="UP000245639"/>
    </source>
</evidence>
<dbReference type="EMBL" id="QEKW01000024">
    <property type="protein sequence ID" value="PVY97514.1"/>
    <property type="molecule type" value="Genomic_DNA"/>
</dbReference>
<feature type="region of interest" description="Disordered" evidence="1">
    <location>
        <begin position="1"/>
        <end position="55"/>
    </location>
</feature>
<comment type="caution">
    <text evidence="3">The sequence shown here is derived from an EMBL/GenBank/DDBJ whole genome shotgun (WGS) entry which is preliminary data.</text>
</comment>
<protein>
    <submittedName>
        <fullName evidence="3">Uncharacterized protein</fullName>
    </submittedName>
</protein>
<keyword evidence="2" id="KW-1133">Transmembrane helix</keyword>
<feature type="compositionally biased region" description="Basic and acidic residues" evidence="1">
    <location>
        <begin position="39"/>
        <end position="50"/>
    </location>
</feature>
<feature type="transmembrane region" description="Helical" evidence="2">
    <location>
        <begin position="180"/>
        <end position="201"/>
    </location>
</feature>
<gene>
    <name evidence="3" type="ORF">C8D89_12451</name>
</gene>
<reference evidence="3 4" key="1">
    <citation type="submission" date="2018-04" db="EMBL/GenBank/DDBJ databases">
        <title>Genomic Encyclopedia of Type Strains, Phase IV (KMG-IV): sequencing the most valuable type-strain genomes for metagenomic binning, comparative biology and taxonomic classification.</title>
        <authorList>
            <person name="Goeker M."/>
        </authorList>
    </citation>
    <scope>NUCLEOTIDE SEQUENCE [LARGE SCALE GENOMIC DNA]</scope>
    <source>
        <strain evidence="3 4">DSM 45771</strain>
    </source>
</reference>
<sequence length="219" mass="21324">MTAHDMSTREMNGEGTPTTARAPGAYPESYQQSYQQPRHTSEEPARDEGAGRPTRWGPAWTGTIVAVPVFIVLEMLFTAFGWLSLGVDGAGAGAAASIVSAVLAIIALFVGGLAGGTASGSQRAASADPALQGAMIWGLTTVVLIVLGAVGGTVLAGTVGSVGAVAAGGAGATVQAVQTAAGWTALWLGVAFVAAVGGSIVGAGGSGKSADAGEGRNAG</sequence>
<keyword evidence="2" id="KW-0812">Transmembrane</keyword>
<feature type="compositionally biased region" description="Basic and acidic residues" evidence="1">
    <location>
        <begin position="1"/>
        <end position="12"/>
    </location>
</feature>
<accession>A0A2U1EC41</accession>
<dbReference type="Proteomes" id="UP000245639">
    <property type="component" value="Unassembled WGS sequence"/>
</dbReference>
<feature type="transmembrane region" description="Helical" evidence="2">
    <location>
        <begin position="59"/>
        <end position="82"/>
    </location>
</feature>
<proteinExistence type="predicted"/>
<feature type="transmembrane region" description="Helical" evidence="2">
    <location>
        <begin position="94"/>
        <end position="115"/>
    </location>
</feature>